<keyword evidence="1" id="KW-0812">Transmembrane</keyword>
<comment type="caution">
    <text evidence="2">The sequence shown here is derived from an EMBL/GenBank/DDBJ whole genome shotgun (WGS) entry which is preliminary data.</text>
</comment>
<evidence type="ECO:0000256" key="1">
    <source>
        <dbReference type="SAM" id="Phobius"/>
    </source>
</evidence>
<proteinExistence type="predicted"/>
<keyword evidence="1" id="KW-1133">Transmembrane helix</keyword>
<dbReference type="RefSeq" id="WP_029635899.1">
    <property type="nucleotide sequence ID" value="NZ_JACJTA010000114.1"/>
</dbReference>
<keyword evidence="3" id="KW-1185">Reference proteome</keyword>
<dbReference type="Proteomes" id="UP000660380">
    <property type="component" value="Unassembled WGS sequence"/>
</dbReference>
<reference evidence="2 3" key="1">
    <citation type="journal article" date="2020" name="ISME J.">
        <title>Comparative genomics reveals insights into cyanobacterial evolution and habitat adaptation.</title>
        <authorList>
            <person name="Chen M.Y."/>
            <person name="Teng W.K."/>
            <person name="Zhao L."/>
            <person name="Hu C.X."/>
            <person name="Zhou Y.K."/>
            <person name="Han B.P."/>
            <person name="Song L.R."/>
            <person name="Shu W.S."/>
        </authorList>
    </citation>
    <scope>NUCLEOTIDE SEQUENCE [LARGE SCALE GENOMIC DNA]</scope>
    <source>
        <strain evidence="2 3">FACHB-248</strain>
    </source>
</reference>
<keyword evidence="1" id="KW-0472">Membrane</keyword>
<sequence>MTNAIKIVGGGDYEPNLEKLGLKPYNSEMLVTEKVTATAVVPIVIASVSLIVGLANGIMGWLAAIGRDNEKREAFTRNFVEEAHKQFPDYNVVIIHTQHSTWGTWIHQHVELPMTIGTCGYEIYFSVRGQGFTLANNGDGGYLNWAYYGEYTRNSNSISAIEY</sequence>
<evidence type="ECO:0000313" key="3">
    <source>
        <dbReference type="Proteomes" id="UP000660380"/>
    </source>
</evidence>
<organism evidence="2 3">
    <name type="scientific">Scytonema hofmannii FACHB-248</name>
    <dbReference type="NCBI Taxonomy" id="1842502"/>
    <lineage>
        <taxon>Bacteria</taxon>
        <taxon>Bacillati</taxon>
        <taxon>Cyanobacteriota</taxon>
        <taxon>Cyanophyceae</taxon>
        <taxon>Nostocales</taxon>
        <taxon>Scytonemataceae</taxon>
        <taxon>Scytonema</taxon>
    </lineage>
</organism>
<dbReference type="EMBL" id="JACJTA010000114">
    <property type="protein sequence ID" value="MBD2608896.1"/>
    <property type="molecule type" value="Genomic_DNA"/>
</dbReference>
<evidence type="ECO:0000313" key="2">
    <source>
        <dbReference type="EMBL" id="MBD2608896.1"/>
    </source>
</evidence>
<protein>
    <submittedName>
        <fullName evidence="2">Uncharacterized protein</fullName>
    </submittedName>
</protein>
<gene>
    <name evidence="2" type="ORF">H6G81_31360</name>
</gene>
<accession>A0ABR8H0U8</accession>
<feature type="transmembrane region" description="Helical" evidence="1">
    <location>
        <begin position="39"/>
        <end position="64"/>
    </location>
</feature>
<name>A0ABR8H0U8_9CYAN</name>